<evidence type="ECO:0000259" key="4">
    <source>
        <dbReference type="PROSITE" id="PS50883"/>
    </source>
</evidence>
<feature type="transmembrane region" description="Helical" evidence="1">
    <location>
        <begin position="79"/>
        <end position="103"/>
    </location>
</feature>
<feature type="transmembrane region" description="Helical" evidence="1">
    <location>
        <begin position="12"/>
        <end position="32"/>
    </location>
</feature>
<dbReference type="Pfam" id="PF13426">
    <property type="entry name" value="PAS_9"/>
    <property type="match status" value="1"/>
</dbReference>
<evidence type="ECO:0000259" key="3">
    <source>
        <dbReference type="PROSITE" id="PS50113"/>
    </source>
</evidence>
<dbReference type="PROSITE" id="PS50112">
    <property type="entry name" value="PAS"/>
    <property type="match status" value="1"/>
</dbReference>
<dbReference type="SUPFAM" id="SSF55073">
    <property type="entry name" value="Nucleotide cyclase"/>
    <property type="match status" value="1"/>
</dbReference>
<dbReference type="PANTHER" id="PTHR44757">
    <property type="entry name" value="DIGUANYLATE CYCLASE DGCP"/>
    <property type="match status" value="1"/>
</dbReference>
<proteinExistence type="predicted"/>
<dbReference type="PROSITE" id="PS50887">
    <property type="entry name" value="GGDEF"/>
    <property type="match status" value="1"/>
</dbReference>
<protein>
    <recommendedName>
        <fullName evidence="8">GGDEF domain-containing protein</fullName>
    </recommendedName>
</protein>
<dbReference type="OrthoDB" id="1316910at2"/>
<dbReference type="PANTHER" id="PTHR44757:SF2">
    <property type="entry name" value="BIOFILM ARCHITECTURE MAINTENANCE PROTEIN MBAA"/>
    <property type="match status" value="1"/>
</dbReference>
<dbReference type="AlphaFoldDB" id="A0A432XHZ9"/>
<evidence type="ECO:0000259" key="2">
    <source>
        <dbReference type="PROSITE" id="PS50112"/>
    </source>
</evidence>
<dbReference type="SMART" id="SM00267">
    <property type="entry name" value="GGDEF"/>
    <property type="match status" value="1"/>
</dbReference>
<keyword evidence="1" id="KW-1133">Transmembrane helix</keyword>
<feature type="domain" description="PAC" evidence="3">
    <location>
        <begin position="498"/>
        <end position="552"/>
    </location>
</feature>
<keyword evidence="7" id="KW-1185">Reference proteome</keyword>
<dbReference type="RefSeq" id="WP_126833715.1">
    <property type="nucleotide sequence ID" value="NZ_PIPT01000004.1"/>
</dbReference>
<dbReference type="CDD" id="cd00130">
    <property type="entry name" value="PAS"/>
    <property type="match status" value="1"/>
</dbReference>
<dbReference type="NCBIfam" id="TIGR00254">
    <property type="entry name" value="GGDEF"/>
    <property type="match status" value="1"/>
</dbReference>
<feature type="transmembrane region" description="Helical" evidence="1">
    <location>
        <begin position="214"/>
        <end position="236"/>
    </location>
</feature>
<dbReference type="CDD" id="cd01948">
    <property type="entry name" value="EAL"/>
    <property type="match status" value="1"/>
</dbReference>
<comment type="caution">
    <text evidence="6">The sequence shown here is derived from an EMBL/GenBank/DDBJ whole genome shotgun (WGS) entry which is preliminary data.</text>
</comment>
<feature type="domain" description="GGDEF" evidence="5">
    <location>
        <begin position="582"/>
        <end position="714"/>
    </location>
</feature>
<organism evidence="6 7">
    <name type="scientific">Pseudidiomarina aquimaris</name>
    <dbReference type="NCBI Taxonomy" id="641841"/>
    <lineage>
        <taxon>Bacteria</taxon>
        <taxon>Pseudomonadati</taxon>
        <taxon>Pseudomonadota</taxon>
        <taxon>Gammaproteobacteria</taxon>
        <taxon>Alteromonadales</taxon>
        <taxon>Idiomarinaceae</taxon>
        <taxon>Pseudidiomarina</taxon>
    </lineage>
</organism>
<name>A0A432XHZ9_9GAMM</name>
<dbReference type="Gene3D" id="3.30.70.270">
    <property type="match status" value="1"/>
</dbReference>
<keyword evidence="1" id="KW-0812">Transmembrane</keyword>
<dbReference type="InterPro" id="IPR001633">
    <property type="entry name" value="EAL_dom"/>
</dbReference>
<dbReference type="InterPro" id="IPR035965">
    <property type="entry name" value="PAS-like_dom_sf"/>
</dbReference>
<feature type="domain" description="EAL" evidence="4">
    <location>
        <begin position="723"/>
        <end position="977"/>
    </location>
</feature>
<evidence type="ECO:0000313" key="6">
    <source>
        <dbReference type="EMBL" id="RUO48262.1"/>
    </source>
</evidence>
<evidence type="ECO:0000256" key="1">
    <source>
        <dbReference type="SAM" id="Phobius"/>
    </source>
</evidence>
<dbReference type="InterPro" id="IPR033425">
    <property type="entry name" value="MASE3"/>
</dbReference>
<dbReference type="Gene3D" id="3.20.20.450">
    <property type="entry name" value="EAL domain"/>
    <property type="match status" value="1"/>
</dbReference>
<keyword evidence="1" id="KW-0472">Membrane</keyword>
<dbReference type="InterPro" id="IPR052155">
    <property type="entry name" value="Biofilm_reg_signaling"/>
</dbReference>
<evidence type="ECO:0000259" key="5">
    <source>
        <dbReference type="PROSITE" id="PS50887"/>
    </source>
</evidence>
<feature type="transmembrane region" description="Helical" evidence="1">
    <location>
        <begin position="115"/>
        <end position="135"/>
    </location>
</feature>
<dbReference type="InterPro" id="IPR000014">
    <property type="entry name" value="PAS"/>
</dbReference>
<sequence length="977" mass="108441">MEKLVHPTHCNDFKQASLGFVCAMLALVPMYLFKDVDWLSGPHLFISAHNVLEIIAIAVAVLIFSVGWNTRTFIKNGNLLVFSCLMLAVAIFDFVHTFSYAGMPSFISPAGPEKAINFWLVARLFSALALLVLAVAPWWRMRMRWDYVLLAGVVVLAVAGSLFMIFFQGQLPSTYIEGQGLTGFKIASEYVLVGLFLLAAMLFSVGLRGPKTTANISALVVSSLLMAASEIFFTLYQEVTDTYNFFGHVYKILAYVFLYRAIFVEAVTRPHLELAEEVATTQKQAEDLAHQARLNESLLELSNIASEHNDARFLAYAVEHARYVVPSAGAALYSVTNDALELLVDSGDANNALDYVDLTKLSRRGNFCANAGEVHVLAVQSKSDEGSQKTIVLLDPGRHFSARDTQTLTVWLESILTWCVRLEQEQQVNLLSLAVEQNPNPIFITDIDARIEYANKAYFASSGYSPEELIGQDPKVTGSGRTPKSVFADLWRNILNGKPWSGELINKHKNGDEVVEMTTVFPLKDRHGNNVKYISFKNDVTKSIENEKKIHQLSFFDQMTGLPNRSSYQANFAALGGEAQTGLSALLYINLDNFKLINDALGIEAGNRVLCIVAERLQRLAQHDCKVYRMSGDVFAMLLENSDIRAAGEWAVKVLNTVRAPMRLGEQHTMVTASIGLVGFANNSTSADEVLQHAEVAMYEAKKKGRNNFQVYSDKLHAGASEQLALLSALNFAMERQEFSLAFQPQVAMKDRRILGVEALLRWHSTELGEVSPGQFIPLAERSGLIGEIDKWVFREAARQARIWQDEGLHEVVISVNLSASRFDEPDLVENLQAIAEEERIAPGTIELELTEAVALQNPEQALITISALREAGFRVALDDFGTGYSSISYLKRFGFDKLKIDKSFIDDLTIENATDVAIVRGIIALAKSLKMATVAEGVETEEQWRSLQELGCDEVQGYIFSRPLRPDQLAELLSHS</sequence>
<gene>
    <name evidence="6" type="ORF">CWE21_06870</name>
</gene>
<feature type="domain" description="PAS" evidence="2">
    <location>
        <begin position="427"/>
        <end position="472"/>
    </location>
</feature>
<dbReference type="InterPro" id="IPR000700">
    <property type="entry name" value="PAS-assoc_C"/>
</dbReference>
<feature type="transmembrane region" description="Helical" evidence="1">
    <location>
        <begin position="44"/>
        <end position="67"/>
    </location>
</feature>
<dbReference type="Proteomes" id="UP000286678">
    <property type="component" value="Unassembled WGS sequence"/>
</dbReference>
<accession>A0A432XHZ9</accession>
<dbReference type="InterPro" id="IPR029787">
    <property type="entry name" value="Nucleotide_cyclase"/>
</dbReference>
<evidence type="ECO:0008006" key="8">
    <source>
        <dbReference type="Google" id="ProtNLM"/>
    </source>
</evidence>
<dbReference type="SUPFAM" id="SSF141868">
    <property type="entry name" value="EAL domain-like"/>
    <property type="match status" value="1"/>
</dbReference>
<reference evidence="7" key="1">
    <citation type="journal article" date="2018" name="Front. Microbiol.">
        <title>Genome-Based Analysis Reveals the Taxonomy and Diversity of the Family Idiomarinaceae.</title>
        <authorList>
            <person name="Liu Y."/>
            <person name="Lai Q."/>
            <person name="Shao Z."/>
        </authorList>
    </citation>
    <scope>NUCLEOTIDE SEQUENCE [LARGE SCALE GENOMIC DNA]</scope>
    <source>
        <strain evidence="7">SW15</strain>
    </source>
</reference>
<feature type="transmembrane region" description="Helical" evidence="1">
    <location>
        <begin position="187"/>
        <end position="207"/>
    </location>
</feature>
<dbReference type="InterPro" id="IPR043128">
    <property type="entry name" value="Rev_trsase/Diguanyl_cyclase"/>
</dbReference>
<dbReference type="NCBIfam" id="TIGR00229">
    <property type="entry name" value="sensory_box"/>
    <property type="match status" value="1"/>
</dbReference>
<evidence type="ECO:0000313" key="7">
    <source>
        <dbReference type="Proteomes" id="UP000286678"/>
    </source>
</evidence>
<feature type="transmembrane region" description="Helical" evidence="1">
    <location>
        <begin position="147"/>
        <end position="167"/>
    </location>
</feature>
<dbReference type="SMART" id="SM00052">
    <property type="entry name" value="EAL"/>
    <property type="match status" value="1"/>
</dbReference>
<dbReference type="PROSITE" id="PS50113">
    <property type="entry name" value="PAC"/>
    <property type="match status" value="1"/>
</dbReference>
<dbReference type="PROSITE" id="PS50883">
    <property type="entry name" value="EAL"/>
    <property type="match status" value="1"/>
</dbReference>
<dbReference type="Pfam" id="PF00563">
    <property type="entry name" value="EAL"/>
    <property type="match status" value="1"/>
</dbReference>
<dbReference type="EMBL" id="PIPT01000004">
    <property type="protein sequence ID" value="RUO48262.1"/>
    <property type="molecule type" value="Genomic_DNA"/>
</dbReference>
<dbReference type="Pfam" id="PF17159">
    <property type="entry name" value="MASE3"/>
    <property type="match status" value="1"/>
</dbReference>
<dbReference type="Gene3D" id="3.30.450.20">
    <property type="entry name" value="PAS domain"/>
    <property type="match status" value="1"/>
</dbReference>
<dbReference type="InterPro" id="IPR035919">
    <property type="entry name" value="EAL_sf"/>
</dbReference>
<dbReference type="SUPFAM" id="SSF55785">
    <property type="entry name" value="PYP-like sensor domain (PAS domain)"/>
    <property type="match status" value="1"/>
</dbReference>
<dbReference type="CDD" id="cd01949">
    <property type="entry name" value="GGDEF"/>
    <property type="match status" value="1"/>
</dbReference>
<dbReference type="Pfam" id="PF00990">
    <property type="entry name" value="GGDEF"/>
    <property type="match status" value="1"/>
</dbReference>
<dbReference type="SMART" id="SM00091">
    <property type="entry name" value="PAS"/>
    <property type="match status" value="1"/>
</dbReference>
<dbReference type="InterPro" id="IPR000160">
    <property type="entry name" value="GGDEF_dom"/>
</dbReference>